<name>A0ABS6EB13_9FIRM</name>
<organism evidence="5 6">
    <name type="scientific">Tissierella simiarum</name>
    <dbReference type="NCBI Taxonomy" id="2841534"/>
    <lineage>
        <taxon>Bacteria</taxon>
        <taxon>Bacillati</taxon>
        <taxon>Bacillota</taxon>
        <taxon>Tissierellia</taxon>
        <taxon>Tissierellales</taxon>
        <taxon>Tissierellaceae</taxon>
        <taxon>Tissierella</taxon>
    </lineage>
</organism>
<evidence type="ECO:0000256" key="3">
    <source>
        <dbReference type="ARBA" id="ARBA00023163"/>
    </source>
</evidence>
<dbReference type="PROSITE" id="PS50931">
    <property type="entry name" value="HTH_LYSR"/>
    <property type="match status" value="1"/>
</dbReference>
<dbReference type="Pfam" id="PF00126">
    <property type="entry name" value="HTH_1"/>
    <property type="match status" value="1"/>
</dbReference>
<dbReference type="InterPro" id="IPR005119">
    <property type="entry name" value="LysR_subst-bd"/>
</dbReference>
<accession>A0ABS6EB13</accession>
<comment type="caution">
    <text evidence="5">The sequence shown here is derived from an EMBL/GenBank/DDBJ whole genome shotgun (WGS) entry which is preliminary data.</text>
</comment>
<evidence type="ECO:0000259" key="4">
    <source>
        <dbReference type="PROSITE" id="PS50931"/>
    </source>
</evidence>
<dbReference type="EMBL" id="JAHLPM010000025">
    <property type="protein sequence ID" value="MBU5440107.1"/>
    <property type="molecule type" value="Genomic_DNA"/>
</dbReference>
<keyword evidence="1" id="KW-0805">Transcription regulation</keyword>
<dbReference type="Pfam" id="PF03466">
    <property type="entry name" value="LysR_substrate"/>
    <property type="match status" value="1"/>
</dbReference>
<feature type="domain" description="HTH lysR-type" evidence="4">
    <location>
        <begin position="1"/>
        <end position="58"/>
    </location>
</feature>
<sequence>MDITKCKVFLKSVELGSFSKAASVLGYTTSGVSQLVNAFEKDMGFPLLTRSNKGVKPTDNALKIIPVLREILLQEEKLYQINSEIKGLTVGNITIGAYSSIATHWLPSVIKGFQEIYPQIEIRLMEGIRQEVESWLCDRKTDIAFFTYMEPMPYDWIPIAEDPMLAILPKNHPLAKETVYPLQNCQHERFIMPALGRDDDVAELLSKNNLTPNISFSTLENFAALAMIEQGMGMSIMNELITKRWQCDVVKLPLDPPQKITFGIAVPSLKTSPPAVKKFVKYSTNVLIREKNKYK</sequence>
<keyword evidence="2" id="KW-0238">DNA-binding</keyword>
<keyword evidence="6" id="KW-1185">Reference proteome</keyword>
<dbReference type="CDD" id="cd05466">
    <property type="entry name" value="PBP2_LTTR_substrate"/>
    <property type="match status" value="1"/>
</dbReference>
<dbReference type="PANTHER" id="PTHR30419">
    <property type="entry name" value="HTH-TYPE TRANSCRIPTIONAL REGULATOR YBHD"/>
    <property type="match status" value="1"/>
</dbReference>
<gene>
    <name evidence="5" type="ORF">KQI42_19110</name>
</gene>
<reference evidence="5 6" key="1">
    <citation type="submission" date="2021-06" db="EMBL/GenBank/DDBJ databases">
        <authorList>
            <person name="Sun Q."/>
            <person name="Li D."/>
        </authorList>
    </citation>
    <scope>NUCLEOTIDE SEQUENCE [LARGE SCALE GENOMIC DNA]</scope>
    <source>
        <strain evidence="5 6">MSJ-40</strain>
    </source>
</reference>
<evidence type="ECO:0000256" key="2">
    <source>
        <dbReference type="ARBA" id="ARBA00023125"/>
    </source>
</evidence>
<proteinExistence type="predicted"/>
<dbReference type="Proteomes" id="UP000749471">
    <property type="component" value="Unassembled WGS sequence"/>
</dbReference>
<dbReference type="InterPro" id="IPR050950">
    <property type="entry name" value="HTH-type_LysR_regulators"/>
</dbReference>
<dbReference type="PANTHER" id="PTHR30419:SF24">
    <property type="entry name" value="HTH-TYPE TRANSCRIPTIONAL REGULATOR CZCR"/>
    <property type="match status" value="1"/>
</dbReference>
<dbReference type="InterPro" id="IPR000847">
    <property type="entry name" value="LysR_HTH_N"/>
</dbReference>
<protein>
    <submittedName>
        <fullName evidence="5">LysR family transcriptional regulator</fullName>
    </submittedName>
</protein>
<evidence type="ECO:0000313" key="6">
    <source>
        <dbReference type="Proteomes" id="UP000749471"/>
    </source>
</evidence>
<evidence type="ECO:0000256" key="1">
    <source>
        <dbReference type="ARBA" id="ARBA00023015"/>
    </source>
</evidence>
<evidence type="ECO:0000313" key="5">
    <source>
        <dbReference type="EMBL" id="MBU5440107.1"/>
    </source>
</evidence>
<dbReference type="RefSeq" id="WP_216522080.1">
    <property type="nucleotide sequence ID" value="NZ_JAHLPM010000025.1"/>
</dbReference>
<keyword evidence="3" id="KW-0804">Transcription</keyword>